<dbReference type="GO" id="GO:0012505">
    <property type="term" value="C:endomembrane system"/>
    <property type="evidence" value="ECO:0007669"/>
    <property type="project" value="UniProtKB-SubCell"/>
</dbReference>
<dbReference type="PANTHER" id="PTHR31998">
    <property type="entry name" value="K(+)-INSENSITIVE PYROPHOSPHATE-ENERGIZED PROTON PUMP"/>
    <property type="match status" value="1"/>
</dbReference>
<gene>
    <name evidence="10" type="ORF">GUJ93_ZPchr0012g21884</name>
</gene>
<dbReference type="GO" id="GO:0016020">
    <property type="term" value="C:membrane"/>
    <property type="evidence" value="ECO:0007669"/>
    <property type="project" value="InterPro"/>
</dbReference>
<keyword evidence="7" id="KW-1133">Transmembrane helix</keyword>
<comment type="caution">
    <text evidence="10">The sequence shown here is derived from an EMBL/GenBank/DDBJ whole genome shotgun (WGS) entry which is preliminary data.</text>
</comment>
<proteinExistence type="predicted"/>
<evidence type="ECO:0000256" key="7">
    <source>
        <dbReference type="ARBA" id="ARBA00022989"/>
    </source>
</evidence>
<evidence type="ECO:0000256" key="6">
    <source>
        <dbReference type="ARBA" id="ARBA00022967"/>
    </source>
</evidence>
<evidence type="ECO:0000256" key="2">
    <source>
        <dbReference type="ARBA" id="ARBA00013242"/>
    </source>
</evidence>
<evidence type="ECO:0000256" key="3">
    <source>
        <dbReference type="ARBA" id="ARBA00022448"/>
    </source>
</evidence>
<keyword evidence="4" id="KW-0812">Transmembrane</keyword>
<evidence type="ECO:0000313" key="10">
    <source>
        <dbReference type="EMBL" id="KAG8091478.1"/>
    </source>
</evidence>
<evidence type="ECO:0000256" key="4">
    <source>
        <dbReference type="ARBA" id="ARBA00022692"/>
    </source>
</evidence>
<evidence type="ECO:0000256" key="1">
    <source>
        <dbReference type="ARBA" id="ARBA00004127"/>
    </source>
</evidence>
<dbReference type="AlphaFoldDB" id="A0A8J5WH03"/>
<keyword evidence="9" id="KW-0472">Membrane</keyword>
<dbReference type="GO" id="GO:0009678">
    <property type="term" value="F:diphosphate hydrolysis-driven proton transmembrane transporter activity"/>
    <property type="evidence" value="ECO:0007669"/>
    <property type="project" value="UniProtKB-EC"/>
</dbReference>
<protein>
    <recommendedName>
        <fullName evidence="2">H(+)-exporting diphosphatase</fullName>
        <ecNumber evidence="2">7.1.3.1</ecNumber>
    </recommendedName>
</protein>
<comment type="subcellular location">
    <subcellularLocation>
        <location evidence="1">Endomembrane system</location>
        <topology evidence="1">Multi-pass membrane protein</topology>
    </subcellularLocation>
</comment>
<keyword evidence="3" id="KW-0813">Transport</keyword>
<evidence type="ECO:0000256" key="8">
    <source>
        <dbReference type="ARBA" id="ARBA00023065"/>
    </source>
</evidence>
<name>A0A8J5WH03_ZIZPA</name>
<organism evidence="10 11">
    <name type="scientific">Zizania palustris</name>
    <name type="common">Northern wild rice</name>
    <dbReference type="NCBI Taxonomy" id="103762"/>
    <lineage>
        <taxon>Eukaryota</taxon>
        <taxon>Viridiplantae</taxon>
        <taxon>Streptophyta</taxon>
        <taxon>Embryophyta</taxon>
        <taxon>Tracheophyta</taxon>
        <taxon>Spermatophyta</taxon>
        <taxon>Magnoliopsida</taxon>
        <taxon>Liliopsida</taxon>
        <taxon>Poales</taxon>
        <taxon>Poaceae</taxon>
        <taxon>BOP clade</taxon>
        <taxon>Oryzoideae</taxon>
        <taxon>Oryzeae</taxon>
        <taxon>Zizaniinae</taxon>
        <taxon>Zizania</taxon>
    </lineage>
</organism>
<evidence type="ECO:0000256" key="5">
    <source>
        <dbReference type="ARBA" id="ARBA00022842"/>
    </source>
</evidence>
<reference evidence="10" key="2">
    <citation type="submission" date="2021-02" db="EMBL/GenBank/DDBJ databases">
        <authorList>
            <person name="Kimball J.A."/>
            <person name="Haas M.W."/>
            <person name="Macchietto M."/>
            <person name="Kono T."/>
            <person name="Duquette J."/>
            <person name="Shao M."/>
        </authorList>
    </citation>
    <scope>NUCLEOTIDE SEQUENCE</scope>
    <source>
        <tissue evidence="10">Fresh leaf tissue</tissue>
    </source>
</reference>
<dbReference type="InterPro" id="IPR004131">
    <property type="entry name" value="PPase-energised_H-pump"/>
</dbReference>
<reference evidence="10" key="1">
    <citation type="journal article" date="2021" name="bioRxiv">
        <title>Whole Genome Assembly and Annotation of Northern Wild Rice, Zizania palustris L., Supports a Whole Genome Duplication in the Zizania Genus.</title>
        <authorList>
            <person name="Haas M."/>
            <person name="Kono T."/>
            <person name="Macchietto M."/>
            <person name="Millas R."/>
            <person name="McGilp L."/>
            <person name="Shao M."/>
            <person name="Duquette J."/>
            <person name="Hirsch C.N."/>
            <person name="Kimball J."/>
        </authorList>
    </citation>
    <scope>NUCLEOTIDE SEQUENCE</scope>
    <source>
        <tissue evidence="10">Fresh leaf tissue</tissue>
    </source>
</reference>
<keyword evidence="11" id="KW-1185">Reference proteome</keyword>
<dbReference type="EMBL" id="JAAALK010000080">
    <property type="protein sequence ID" value="KAG8091478.1"/>
    <property type="molecule type" value="Genomic_DNA"/>
</dbReference>
<evidence type="ECO:0000313" key="11">
    <source>
        <dbReference type="Proteomes" id="UP000729402"/>
    </source>
</evidence>
<keyword evidence="6" id="KW-1278">Translocase</keyword>
<accession>A0A8J5WH03</accession>
<sequence>MKCFKRRGLFFCVAIGLWAGLIIGFVTEYYTSNAYNPVQDVADSRRTCAATNVIFGLALVLQNQAGRIAEMAGCKHHGGASSRELSFCAGIRRAPQQHAHFFTRTAQAFTVGKIFGTPAKVQSVSQGKPSAVAKSMKQM</sequence>
<dbReference type="OrthoDB" id="1679095at2759"/>
<dbReference type="GO" id="GO:0004427">
    <property type="term" value="F:inorganic diphosphate phosphatase activity"/>
    <property type="evidence" value="ECO:0007669"/>
    <property type="project" value="InterPro"/>
</dbReference>
<evidence type="ECO:0000256" key="9">
    <source>
        <dbReference type="ARBA" id="ARBA00023136"/>
    </source>
</evidence>
<dbReference type="Pfam" id="PF03030">
    <property type="entry name" value="H_PPase"/>
    <property type="match status" value="1"/>
</dbReference>
<keyword evidence="8" id="KW-0406">Ion transport</keyword>
<dbReference type="EC" id="7.1.3.1" evidence="2"/>
<dbReference type="Proteomes" id="UP000729402">
    <property type="component" value="Unassembled WGS sequence"/>
</dbReference>
<keyword evidence="5" id="KW-0460">Magnesium</keyword>